<feature type="binding site" evidence="9">
    <location>
        <position position="205"/>
    </location>
    <ligand>
        <name>S-adenosyl-L-methionine</name>
        <dbReference type="ChEBI" id="CHEBI:59789"/>
    </ligand>
</feature>
<evidence type="ECO:0000256" key="4">
    <source>
        <dbReference type="ARBA" id="ARBA00017497"/>
    </source>
</evidence>
<keyword evidence="5 8" id="KW-0489">Methyltransferase</keyword>
<dbReference type="OrthoDB" id="203237at2759"/>
<dbReference type="Proteomes" id="UP000774326">
    <property type="component" value="Unassembled WGS sequence"/>
</dbReference>
<dbReference type="Pfam" id="PF04072">
    <property type="entry name" value="LCM"/>
    <property type="match status" value="1"/>
</dbReference>
<dbReference type="PIRSF" id="PIRSF016305">
    <property type="entry name" value="LCM_mtfrase"/>
    <property type="match status" value="1"/>
</dbReference>
<accession>A0A9P8QAN1</accession>
<proteinExistence type="inferred from homology"/>
<dbReference type="InterPro" id="IPR007213">
    <property type="entry name" value="Ppm1/Ppm2/Tcmp"/>
</dbReference>
<comment type="catalytic activity">
    <reaction evidence="1 8">
        <text>[phosphatase 2A protein]-C-terminal L-leucine + S-adenosyl-L-methionine = [phosphatase 2A protein]-C-terminal L-leucine methyl ester + S-adenosyl-L-homocysteine</text>
        <dbReference type="Rhea" id="RHEA:48544"/>
        <dbReference type="Rhea" id="RHEA-COMP:12134"/>
        <dbReference type="Rhea" id="RHEA-COMP:12135"/>
        <dbReference type="ChEBI" id="CHEBI:57856"/>
        <dbReference type="ChEBI" id="CHEBI:59789"/>
        <dbReference type="ChEBI" id="CHEBI:90516"/>
        <dbReference type="ChEBI" id="CHEBI:90517"/>
        <dbReference type="EC" id="2.1.1.233"/>
    </reaction>
</comment>
<evidence type="ECO:0000256" key="3">
    <source>
        <dbReference type="ARBA" id="ARBA00012834"/>
    </source>
</evidence>
<dbReference type="GO" id="GO:0032259">
    <property type="term" value="P:methylation"/>
    <property type="evidence" value="ECO:0007669"/>
    <property type="project" value="UniProtKB-KW"/>
</dbReference>
<evidence type="ECO:0000256" key="8">
    <source>
        <dbReference type="PIRNR" id="PIRNR016305"/>
    </source>
</evidence>
<evidence type="ECO:0000313" key="10">
    <source>
        <dbReference type="EMBL" id="KAH3685964.1"/>
    </source>
</evidence>
<keyword evidence="11" id="KW-1185">Reference proteome</keyword>
<gene>
    <name evidence="10" type="ORF">WICPIJ_003057</name>
</gene>
<protein>
    <recommendedName>
        <fullName evidence="4 8">Leucine carboxyl methyltransferase 1</fullName>
        <ecNumber evidence="3 8">2.1.1.233</ecNumber>
    </recommendedName>
</protein>
<comment type="similarity">
    <text evidence="2 8">Belongs to the methyltransferase superfamily. LCMT family.</text>
</comment>
<dbReference type="GO" id="GO:0018423">
    <property type="term" value="F:protein C-terminal leucine carboxyl O-methyltransferase activity"/>
    <property type="evidence" value="ECO:0007669"/>
    <property type="project" value="UniProtKB-EC"/>
</dbReference>
<feature type="binding site" evidence="9">
    <location>
        <position position="100"/>
    </location>
    <ligand>
        <name>S-adenosyl-L-methionine</name>
        <dbReference type="ChEBI" id="CHEBI:59789"/>
    </ligand>
</feature>
<dbReference type="Gene3D" id="3.40.50.150">
    <property type="entry name" value="Vaccinia Virus protein VP39"/>
    <property type="match status" value="1"/>
</dbReference>
<evidence type="ECO:0000256" key="6">
    <source>
        <dbReference type="ARBA" id="ARBA00022679"/>
    </source>
</evidence>
<dbReference type="EC" id="2.1.1.233" evidence="3 8"/>
<evidence type="ECO:0000256" key="7">
    <source>
        <dbReference type="ARBA" id="ARBA00022691"/>
    </source>
</evidence>
<evidence type="ECO:0000256" key="9">
    <source>
        <dbReference type="PIRSR" id="PIRSR016305-1"/>
    </source>
</evidence>
<keyword evidence="6 8" id="KW-0808">Transferase</keyword>
<dbReference type="InterPro" id="IPR029063">
    <property type="entry name" value="SAM-dependent_MTases_sf"/>
</dbReference>
<dbReference type="PANTHER" id="PTHR13600">
    <property type="entry name" value="LEUCINE CARBOXYL METHYLTRANSFERASE"/>
    <property type="match status" value="1"/>
</dbReference>
<evidence type="ECO:0000256" key="5">
    <source>
        <dbReference type="ARBA" id="ARBA00022603"/>
    </source>
</evidence>
<evidence type="ECO:0000256" key="2">
    <source>
        <dbReference type="ARBA" id="ARBA00010703"/>
    </source>
</evidence>
<dbReference type="EMBL" id="JAEUBG010001709">
    <property type="protein sequence ID" value="KAH3685964.1"/>
    <property type="molecule type" value="Genomic_DNA"/>
</dbReference>
<organism evidence="10 11">
    <name type="scientific">Wickerhamomyces pijperi</name>
    <name type="common">Yeast</name>
    <name type="synonym">Pichia pijperi</name>
    <dbReference type="NCBI Taxonomy" id="599730"/>
    <lineage>
        <taxon>Eukaryota</taxon>
        <taxon>Fungi</taxon>
        <taxon>Dikarya</taxon>
        <taxon>Ascomycota</taxon>
        <taxon>Saccharomycotina</taxon>
        <taxon>Saccharomycetes</taxon>
        <taxon>Phaffomycetales</taxon>
        <taxon>Wickerhamomycetaceae</taxon>
        <taxon>Wickerhamomyces</taxon>
    </lineage>
</organism>
<reference evidence="10" key="1">
    <citation type="journal article" date="2021" name="Open Biol.">
        <title>Shared evolutionary footprints suggest mitochondrial oxidative damage underlies multiple complex I losses in fungi.</title>
        <authorList>
            <person name="Schikora-Tamarit M.A."/>
            <person name="Marcet-Houben M."/>
            <person name="Nosek J."/>
            <person name="Gabaldon T."/>
        </authorList>
    </citation>
    <scope>NUCLEOTIDE SEQUENCE</scope>
    <source>
        <strain evidence="10">CBS2887</strain>
    </source>
</reference>
<reference evidence="10" key="2">
    <citation type="submission" date="2021-01" db="EMBL/GenBank/DDBJ databases">
        <authorList>
            <person name="Schikora-Tamarit M.A."/>
        </authorList>
    </citation>
    <scope>NUCLEOTIDE SEQUENCE</scope>
    <source>
        <strain evidence="10">CBS2887</strain>
    </source>
</reference>
<dbReference type="AlphaFoldDB" id="A0A9P8QAN1"/>
<feature type="binding site" evidence="9">
    <location>
        <position position="71"/>
    </location>
    <ligand>
        <name>S-adenosyl-L-methionine</name>
        <dbReference type="ChEBI" id="CHEBI:59789"/>
    </ligand>
</feature>
<dbReference type="PANTHER" id="PTHR13600:SF21">
    <property type="entry name" value="LEUCINE CARBOXYL METHYLTRANSFERASE 1"/>
    <property type="match status" value="1"/>
</dbReference>
<comment type="caution">
    <text evidence="10">The sequence shown here is derived from an EMBL/GenBank/DDBJ whole genome shotgun (WGS) entry which is preliminary data.</text>
</comment>
<name>A0A9P8QAN1_WICPI</name>
<dbReference type="SUPFAM" id="SSF53335">
    <property type="entry name" value="S-adenosyl-L-methionine-dependent methyltransferases"/>
    <property type="match status" value="1"/>
</dbReference>
<dbReference type="InterPro" id="IPR016651">
    <property type="entry name" value="LCMT1"/>
</dbReference>
<evidence type="ECO:0000256" key="1">
    <source>
        <dbReference type="ARBA" id="ARBA00000724"/>
    </source>
</evidence>
<comment type="function">
    <text evidence="8">Methylates the carboxyl group of the C-terminal leucine residue of protein phosphatase 2A catalytic subunits to form alpha-leucine ester residues.</text>
</comment>
<keyword evidence="7 8" id="KW-0949">S-adenosyl-L-methionine</keyword>
<feature type="binding site" evidence="9">
    <location>
        <begin position="181"/>
        <end position="182"/>
    </location>
    <ligand>
        <name>S-adenosyl-L-methionine</name>
        <dbReference type="ChEBI" id="CHEBI:59789"/>
    </ligand>
</feature>
<evidence type="ECO:0000313" key="11">
    <source>
        <dbReference type="Proteomes" id="UP000774326"/>
    </source>
</evidence>
<sequence length="344" mass="39845">MDEQIIRSTDNDALSCRYSLTLNTYITDPYLPHILTGFQKFLKYETTAPRRALGALTKPKLPVINRGSFIRIRSIDIIIKRFIDQFKESSKDGIRILNLGAGSDTRAFDILTLNKEKVEVIEVDFPDSVKFKKATILDNQFLSNVIGYPFDNEAHRSDEKFYHGLDHTELKTERYRLVPMDLRETDKLKSFLSELSVKPTLIISECMLCYLNTLESEALLTTLHENIKQGVLAIYDPLGGEGGFGHVMIDNLRLRNLPLTTLLEFNTLKKYHTRLQSIGFNKVEIDHMYNILNHWLPQDEIRRISRIEFLDEIEELKLLLEHYCLSLSTWGITFDHGLRFNDSV</sequence>